<evidence type="ECO:0000256" key="3">
    <source>
        <dbReference type="ARBA" id="ARBA00022525"/>
    </source>
</evidence>
<proteinExistence type="inferred from homology"/>
<evidence type="ECO:0000256" key="7">
    <source>
        <dbReference type="ARBA" id="ARBA00023098"/>
    </source>
</evidence>
<dbReference type="KEGG" id="sind:105164433"/>
<evidence type="ECO:0000313" key="9">
    <source>
        <dbReference type="Proteomes" id="UP000504604"/>
    </source>
</evidence>
<sequence length="103" mass="10964">MAFTVNKIGLSAFFLVVLVNLQPSALSAPQVPCFFIFGDSLVDGGNNNDLQTLAKVNYPPYGVDFPKGPTGRFTNGGTTADFLGQLLGFDAYIPPFATAQDNE</sequence>
<keyword evidence="7" id="KW-0443">Lipid metabolism</keyword>
<name>A0A6I9TEY5_SESIN</name>
<keyword evidence="6" id="KW-0442">Lipid degradation</keyword>
<dbReference type="Proteomes" id="UP000504604">
    <property type="component" value="Linkage group LG6"/>
</dbReference>
<keyword evidence="5" id="KW-0378">Hydrolase</keyword>
<dbReference type="InterPro" id="IPR008265">
    <property type="entry name" value="Lipase_GDSL_AS"/>
</dbReference>
<dbReference type="InParanoid" id="A0A6I9TEY5"/>
<protein>
    <submittedName>
        <fullName evidence="10">GDSL esterase/lipase At5g45670-like</fullName>
    </submittedName>
</protein>
<dbReference type="PANTHER" id="PTHR45650:SF80">
    <property type="entry name" value="FINGER PROTEIN, PUTATIVE-RELATED"/>
    <property type="match status" value="1"/>
</dbReference>
<feature type="chain" id="PRO_5026971411" evidence="8">
    <location>
        <begin position="28"/>
        <end position="103"/>
    </location>
</feature>
<dbReference type="GeneID" id="105164433"/>
<dbReference type="GO" id="GO:0016298">
    <property type="term" value="F:lipase activity"/>
    <property type="evidence" value="ECO:0007669"/>
    <property type="project" value="InterPro"/>
</dbReference>
<reference evidence="10" key="1">
    <citation type="submission" date="2025-08" db="UniProtKB">
        <authorList>
            <consortium name="RefSeq"/>
        </authorList>
    </citation>
    <scope>IDENTIFICATION</scope>
</reference>
<feature type="signal peptide" evidence="8">
    <location>
        <begin position="1"/>
        <end position="27"/>
    </location>
</feature>
<evidence type="ECO:0000256" key="6">
    <source>
        <dbReference type="ARBA" id="ARBA00022963"/>
    </source>
</evidence>
<evidence type="ECO:0000256" key="5">
    <source>
        <dbReference type="ARBA" id="ARBA00022801"/>
    </source>
</evidence>
<feature type="non-terminal residue" evidence="10">
    <location>
        <position position="103"/>
    </location>
</feature>
<keyword evidence="9" id="KW-1185">Reference proteome</keyword>
<comment type="subcellular location">
    <subcellularLocation>
        <location evidence="1">Secreted</location>
    </subcellularLocation>
</comment>
<dbReference type="OrthoDB" id="908068at2759"/>
<dbReference type="InterPro" id="IPR001087">
    <property type="entry name" value="GDSL"/>
</dbReference>
<organism evidence="9 10">
    <name type="scientific">Sesamum indicum</name>
    <name type="common">Oriental sesame</name>
    <name type="synonym">Sesamum orientale</name>
    <dbReference type="NCBI Taxonomy" id="4182"/>
    <lineage>
        <taxon>Eukaryota</taxon>
        <taxon>Viridiplantae</taxon>
        <taxon>Streptophyta</taxon>
        <taxon>Embryophyta</taxon>
        <taxon>Tracheophyta</taxon>
        <taxon>Spermatophyta</taxon>
        <taxon>Magnoliopsida</taxon>
        <taxon>eudicotyledons</taxon>
        <taxon>Gunneridae</taxon>
        <taxon>Pentapetalae</taxon>
        <taxon>asterids</taxon>
        <taxon>lamiids</taxon>
        <taxon>Lamiales</taxon>
        <taxon>Pedaliaceae</taxon>
        <taxon>Sesamum</taxon>
    </lineage>
</organism>
<dbReference type="PROSITE" id="PS01098">
    <property type="entry name" value="LIPASE_GDSL_SER"/>
    <property type="match status" value="1"/>
</dbReference>
<evidence type="ECO:0000256" key="1">
    <source>
        <dbReference type="ARBA" id="ARBA00004613"/>
    </source>
</evidence>
<dbReference type="GO" id="GO:0005576">
    <property type="term" value="C:extracellular region"/>
    <property type="evidence" value="ECO:0007669"/>
    <property type="project" value="UniProtKB-SubCell"/>
</dbReference>
<accession>A0A6I9TEY5</accession>
<dbReference type="RefSeq" id="XP_011081387.1">
    <property type="nucleotide sequence ID" value="XM_011083085.2"/>
</dbReference>
<comment type="similarity">
    <text evidence="2">Belongs to the 'GDSL' lipolytic enzyme family.</text>
</comment>
<dbReference type="Pfam" id="PF00657">
    <property type="entry name" value="Lipase_GDSL"/>
    <property type="match status" value="1"/>
</dbReference>
<evidence type="ECO:0000256" key="2">
    <source>
        <dbReference type="ARBA" id="ARBA00008668"/>
    </source>
</evidence>
<keyword evidence="4 8" id="KW-0732">Signal</keyword>
<dbReference type="Gene3D" id="3.40.50.1110">
    <property type="entry name" value="SGNH hydrolase"/>
    <property type="match status" value="1"/>
</dbReference>
<evidence type="ECO:0000256" key="8">
    <source>
        <dbReference type="SAM" id="SignalP"/>
    </source>
</evidence>
<evidence type="ECO:0000313" key="10">
    <source>
        <dbReference type="RefSeq" id="XP_011081387.1"/>
    </source>
</evidence>
<dbReference type="InterPro" id="IPR051238">
    <property type="entry name" value="GDSL_esterase/lipase"/>
</dbReference>
<dbReference type="AlphaFoldDB" id="A0A6I9TEY5"/>
<keyword evidence="3" id="KW-0964">Secreted</keyword>
<evidence type="ECO:0000256" key="4">
    <source>
        <dbReference type="ARBA" id="ARBA00022729"/>
    </source>
</evidence>
<dbReference type="InterPro" id="IPR036514">
    <property type="entry name" value="SGNH_hydro_sf"/>
</dbReference>
<gene>
    <name evidence="10" type="primary">LOC105164433</name>
</gene>
<dbReference type="PANTHER" id="PTHR45650">
    <property type="entry name" value="GDSL-LIKE LIPASE/ACYLHYDROLASE-RELATED"/>
    <property type="match status" value="1"/>
</dbReference>
<dbReference type="GO" id="GO:0016042">
    <property type="term" value="P:lipid catabolic process"/>
    <property type="evidence" value="ECO:0007669"/>
    <property type="project" value="UniProtKB-KW"/>
</dbReference>